<dbReference type="Gene3D" id="3.10.580.10">
    <property type="entry name" value="CBS-domain"/>
    <property type="match status" value="1"/>
</dbReference>
<dbReference type="InterPro" id="IPR006668">
    <property type="entry name" value="Mg_transptr_MgtE_intracell_dom"/>
</dbReference>
<evidence type="ECO:0000313" key="4">
    <source>
        <dbReference type="Proteomes" id="UP000015388"/>
    </source>
</evidence>
<evidence type="ECO:0000259" key="2">
    <source>
        <dbReference type="PROSITE" id="PS51371"/>
    </source>
</evidence>
<dbReference type="Pfam" id="PF03448">
    <property type="entry name" value="MgtE_N"/>
    <property type="match status" value="1"/>
</dbReference>
<dbReference type="InterPro" id="IPR006669">
    <property type="entry name" value="MgtE_transporter"/>
</dbReference>
<dbReference type="PANTHER" id="PTHR43773">
    <property type="entry name" value="MAGNESIUM TRANSPORTER MGTE"/>
    <property type="match status" value="1"/>
</dbReference>
<dbReference type="Proteomes" id="UP000015388">
    <property type="component" value="Chromosome"/>
</dbReference>
<dbReference type="PANTHER" id="PTHR43773:SF1">
    <property type="entry name" value="MAGNESIUM TRANSPORTER MGTE"/>
    <property type="match status" value="1"/>
</dbReference>
<dbReference type="RefSeq" id="WP_020934475.1">
    <property type="nucleotide sequence ID" value="NC_021915.1"/>
</dbReference>
<dbReference type="STRING" id="1224163.B841_05345"/>
<dbReference type="Pfam" id="PF00571">
    <property type="entry name" value="CBS"/>
    <property type="match status" value="1"/>
</dbReference>
<dbReference type="eggNOG" id="COG2239">
    <property type="taxonomic scope" value="Bacteria"/>
</dbReference>
<evidence type="ECO:0000256" key="1">
    <source>
        <dbReference type="PROSITE-ProRule" id="PRU00703"/>
    </source>
</evidence>
<keyword evidence="1" id="KW-0129">CBS domain</keyword>
<dbReference type="InterPro" id="IPR046342">
    <property type="entry name" value="CBS_dom_sf"/>
</dbReference>
<sequence length="430" mass="46879">MSETARVYAGRLSGLQVRGPDFEVIGRVRDVVVTVRPLPTPSRALGLVVELGNSRRIFVPMLRIAAIEPGDVTLATGSVSLRTFQPRAGEATVMGDLVSAKIYTDDPELPELHGKAVEIADVELARTRTRDWVISRVAVFPQRAKFRRARALHIVPWASVHGLDTGDAGASASLMESLAAIEDMRPADVARYLNRLPDPRRRELAGELDDERLADVMAELPDDDQAQLLEALDIERAADVLEEMDPDDAADILHDLDHAKAEVLLELMDPVESAPVRRLMTFKEGTVGAIMTPEPLVLTPQTTIAEALALARDPGLPTSLASLIFVARPPTATPTGQYLGCVHLQKLLREPPSTLIGGVLDPDLPSLRVDDDQETAARYFATYNLVCGPVVDGDGHLLGAVAVDDLLDHLLPEDWRETGIRPHERETHRG</sequence>
<dbReference type="InterPro" id="IPR038076">
    <property type="entry name" value="MgtE_N_sf"/>
</dbReference>
<dbReference type="PATRIC" id="fig|1224163.3.peg.1071"/>
<proteinExistence type="predicted"/>
<dbReference type="KEGG" id="cmd:B841_05345"/>
<dbReference type="EMBL" id="CP003924">
    <property type="protein sequence ID" value="AGS34542.1"/>
    <property type="molecule type" value="Genomic_DNA"/>
</dbReference>
<reference evidence="3 4" key="1">
    <citation type="submission" date="2012-11" db="EMBL/GenBank/DDBJ databases">
        <title>The complete genome sequence of Corynebacterium maris Coryn-1 (=DSM 45190).</title>
        <authorList>
            <person name="Schaffert L."/>
            <person name="Albersmeier A."/>
            <person name="Kalinowski J."/>
            <person name="Ruckert C."/>
        </authorList>
    </citation>
    <scope>NUCLEOTIDE SEQUENCE [LARGE SCALE GENOMIC DNA]</scope>
    <source>
        <strain evidence="4">Coryn-1</strain>
    </source>
</reference>
<dbReference type="SUPFAM" id="SSF54631">
    <property type="entry name" value="CBS-domain pair"/>
    <property type="match status" value="1"/>
</dbReference>
<dbReference type="HOGENOM" id="CLU_030870_0_0_11"/>
<dbReference type="PROSITE" id="PS51371">
    <property type="entry name" value="CBS"/>
    <property type="match status" value="1"/>
</dbReference>
<feature type="domain" description="CBS" evidence="2">
    <location>
        <begin position="360"/>
        <end position="418"/>
    </location>
</feature>
<name>S5SU29_9CORY</name>
<dbReference type="InterPro" id="IPR058838">
    <property type="entry name" value="SH3_actinomycetes"/>
</dbReference>
<protein>
    <recommendedName>
        <fullName evidence="2">CBS domain-containing protein</fullName>
    </recommendedName>
</protein>
<dbReference type="InterPro" id="IPR011033">
    <property type="entry name" value="PRC_barrel-like_sf"/>
</dbReference>
<keyword evidence="4" id="KW-1185">Reference proteome</keyword>
<dbReference type="GO" id="GO:0015095">
    <property type="term" value="F:magnesium ion transmembrane transporter activity"/>
    <property type="evidence" value="ECO:0007669"/>
    <property type="project" value="InterPro"/>
</dbReference>
<dbReference type="Gene3D" id="1.25.60.10">
    <property type="entry name" value="MgtE N-terminal domain-like"/>
    <property type="match status" value="1"/>
</dbReference>
<dbReference type="Pfam" id="PF26205">
    <property type="entry name" value="SH3_actinomycetes"/>
    <property type="match status" value="1"/>
</dbReference>
<dbReference type="CDD" id="cd04606">
    <property type="entry name" value="CBS_pair_Mg_transporter"/>
    <property type="match status" value="1"/>
</dbReference>
<dbReference type="SUPFAM" id="SSF158791">
    <property type="entry name" value="MgtE N-terminal domain-like"/>
    <property type="match status" value="1"/>
</dbReference>
<dbReference type="SUPFAM" id="SSF50346">
    <property type="entry name" value="PRC-barrel domain"/>
    <property type="match status" value="1"/>
</dbReference>
<dbReference type="SMART" id="SM00924">
    <property type="entry name" value="MgtE_N"/>
    <property type="match status" value="1"/>
</dbReference>
<dbReference type="InterPro" id="IPR000644">
    <property type="entry name" value="CBS_dom"/>
</dbReference>
<accession>S5SU29</accession>
<evidence type="ECO:0000313" key="3">
    <source>
        <dbReference type="EMBL" id="AGS34542.1"/>
    </source>
</evidence>
<gene>
    <name evidence="3" type="ORF">B841_05345</name>
</gene>
<dbReference type="AlphaFoldDB" id="S5SU29"/>
<dbReference type="OrthoDB" id="9764830at2"/>
<dbReference type="GO" id="GO:0016020">
    <property type="term" value="C:membrane"/>
    <property type="evidence" value="ECO:0007669"/>
    <property type="project" value="InterPro"/>
</dbReference>
<organism evidence="3 4">
    <name type="scientific">Corynebacterium maris DSM 45190</name>
    <dbReference type="NCBI Taxonomy" id="1224163"/>
    <lineage>
        <taxon>Bacteria</taxon>
        <taxon>Bacillati</taxon>
        <taxon>Actinomycetota</taxon>
        <taxon>Actinomycetes</taxon>
        <taxon>Mycobacteriales</taxon>
        <taxon>Corynebacteriaceae</taxon>
        <taxon>Corynebacterium</taxon>
    </lineage>
</organism>